<protein>
    <recommendedName>
        <fullName evidence="4">Zinc-ribbon domain-containing protein</fullName>
    </recommendedName>
</protein>
<proteinExistence type="predicted"/>
<feature type="region of interest" description="Disordered" evidence="1">
    <location>
        <begin position="33"/>
        <end position="63"/>
    </location>
</feature>
<evidence type="ECO:0008006" key="4">
    <source>
        <dbReference type="Google" id="ProtNLM"/>
    </source>
</evidence>
<gene>
    <name evidence="2" type="ORF">RI532_02960</name>
</gene>
<dbReference type="EMBL" id="JAVLAM010000001">
    <property type="protein sequence ID" value="MDT7013385.1"/>
    <property type="molecule type" value="Genomic_DNA"/>
</dbReference>
<dbReference type="AlphaFoldDB" id="A0AAW8W4B5"/>
<accession>A0AAW8W4B5</accession>
<reference evidence="2" key="1">
    <citation type="submission" date="2023-08" db="EMBL/GenBank/DDBJ databases">
        <authorList>
            <person name="Page C.A."/>
            <person name="Perez-Diaz I.M."/>
        </authorList>
    </citation>
    <scope>NUCLEOTIDE SEQUENCE</scope>
    <source>
        <strain evidence="2">3.8.38</strain>
    </source>
</reference>
<comment type="caution">
    <text evidence="2">The sequence shown here is derived from an EMBL/GenBank/DDBJ whole genome shotgun (WGS) entry which is preliminary data.</text>
</comment>
<organism evidence="2 3">
    <name type="scientific">Levilactobacillus namurensis</name>
    <dbReference type="NCBI Taxonomy" id="380393"/>
    <lineage>
        <taxon>Bacteria</taxon>
        <taxon>Bacillati</taxon>
        <taxon>Bacillota</taxon>
        <taxon>Bacilli</taxon>
        <taxon>Lactobacillales</taxon>
        <taxon>Lactobacillaceae</taxon>
        <taxon>Levilactobacillus</taxon>
    </lineage>
</organism>
<sequence length="205" mass="23070">MQKYCLYCGHAIEADDAFCPFCGQAQPATDQTTQHVQTSAQPGTTVGTESNQETTTSATPNVDITPFQNGPARKYLTAYRHALGYTTPNVRYIYGFYQDFHWHFWFRAIGLLFDRYYYVTFEPDGLLFLGVSKATGHFSGKNSFFNFADITTIRWQHALMTDKLLVDAPQGKIMVSVVRRTLADPNQATNVQALEAQYGDSKAPH</sequence>
<evidence type="ECO:0000313" key="3">
    <source>
        <dbReference type="Proteomes" id="UP001254075"/>
    </source>
</evidence>
<name>A0AAW8W4B5_9LACO</name>
<dbReference type="Proteomes" id="UP001254075">
    <property type="component" value="Unassembled WGS sequence"/>
</dbReference>
<evidence type="ECO:0000313" key="2">
    <source>
        <dbReference type="EMBL" id="MDT7013385.1"/>
    </source>
</evidence>
<evidence type="ECO:0000256" key="1">
    <source>
        <dbReference type="SAM" id="MobiDB-lite"/>
    </source>
</evidence>